<proteinExistence type="predicted"/>
<dbReference type="KEGG" id="gms:SOIL9_33020"/>
<dbReference type="InterPro" id="IPR018721">
    <property type="entry name" value="DUF2252"/>
</dbReference>
<evidence type="ECO:0000313" key="2">
    <source>
        <dbReference type="Proteomes" id="UP000464178"/>
    </source>
</evidence>
<dbReference type="EMBL" id="LR593886">
    <property type="protein sequence ID" value="VTR94412.1"/>
    <property type="molecule type" value="Genomic_DNA"/>
</dbReference>
<dbReference type="AlphaFoldDB" id="A0A6P2D4M5"/>
<evidence type="ECO:0008006" key="3">
    <source>
        <dbReference type="Google" id="ProtNLM"/>
    </source>
</evidence>
<dbReference type="PANTHER" id="PTHR39441">
    <property type="entry name" value="DUF2252 DOMAIN-CONTAINING PROTEIN"/>
    <property type="match status" value="1"/>
</dbReference>
<keyword evidence="2" id="KW-1185">Reference proteome</keyword>
<gene>
    <name evidence="1" type="ORF">SOIL9_33020</name>
</gene>
<evidence type="ECO:0000313" key="1">
    <source>
        <dbReference type="EMBL" id="VTR94412.1"/>
    </source>
</evidence>
<accession>A0A6P2D4M5</accession>
<dbReference type="Proteomes" id="UP000464178">
    <property type="component" value="Chromosome"/>
</dbReference>
<protein>
    <recommendedName>
        <fullName evidence="3">DUF2252 domain-containing protein</fullName>
    </recommendedName>
</protein>
<dbReference type="RefSeq" id="WP_162668950.1">
    <property type="nucleotide sequence ID" value="NZ_LR593886.1"/>
</dbReference>
<organism evidence="1 2">
    <name type="scientific">Gemmata massiliana</name>
    <dbReference type="NCBI Taxonomy" id="1210884"/>
    <lineage>
        <taxon>Bacteria</taxon>
        <taxon>Pseudomonadati</taxon>
        <taxon>Planctomycetota</taxon>
        <taxon>Planctomycetia</taxon>
        <taxon>Gemmatales</taxon>
        <taxon>Gemmataceae</taxon>
        <taxon>Gemmata</taxon>
    </lineage>
</organism>
<sequence length="367" mass="40428">MIHIVAATQDYEAWLARFFPLHAPDLAFKRERMADPNDPFPFFRGTYYRWPAVWAATCPELVSAPRVAGVGDLHVENFGTWRDVDGRLCWGVNDFDEADEIPYTSDLVRLAASARLARKSGALDIKTSDACRVILDGYRDALAAGGTPFVLEEHHPDLRTVGMASERAPIRFWAKLTKLLDEPVIDPPPAARDALVRELPSDARAPAFRFRARAGMGSLGRPRFVALVEWRGGGVCREAKAIAPPAAEWAGGTAEHATSKLAEGVERAVRAPDPFYRVEAGWVLRRLAPRCSRIELDHLKKIDTGRVLTAMGAETANVHLGTPGAASAVLRHVVRLPAGWLERSAKNAAAAVERDWQAWRYARNSKG</sequence>
<reference evidence="1 2" key="1">
    <citation type="submission" date="2019-05" db="EMBL/GenBank/DDBJ databases">
        <authorList>
            <consortium name="Science for Life Laboratories"/>
        </authorList>
    </citation>
    <scope>NUCLEOTIDE SEQUENCE [LARGE SCALE GENOMIC DNA]</scope>
    <source>
        <strain evidence="1">Soil9</strain>
    </source>
</reference>
<name>A0A6P2D4M5_9BACT</name>
<dbReference type="Pfam" id="PF10009">
    <property type="entry name" value="DUF2252"/>
    <property type="match status" value="1"/>
</dbReference>
<dbReference type="PANTHER" id="PTHR39441:SF1">
    <property type="entry name" value="DUF2252 DOMAIN-CONTAINING PROTEIN"/>
    <property type="match status" value="1"/>
</dbReference>